<organism evidence="6 7">
    <name type="scientific">Fusarium austroafricanum</name>
    <dbReference type="NCBI Taxonomy" id="2364996"/>
    <lineage>
        <taxon>Eukaryota</taxon>
        <taxon>Fungi</taxon>
        <taxon>Dikarya</taxon>
        <taxon>Ascomycota</taxon>
        <taxon>Pezizomycotina</taxon>
        <taxon>Sordariomycetes</taxon>
        <taxon>Hypocreomycetidae</taxon>
        <taxon>Hypocreales</taxon>
        <taxon>Nectriaceae</taxon>
        <taxon>Fusarium</taxon>
        <taxon>Fusarium concolor species complex</taxon>
    </lineage>
</organism>
<evidence type="ECO:0000256" key="4">
    <source>
        <dbReference type="SAM" id="SignalP"/>
    </source>
</evidence>
<dbReference type="CDD" id="cd09001">
    <property type="entry name" value="GH43_FsAxh1-like"/>
    <property type="match status" value="1"/>
</dbReference>
<dbReference type="GO" id="GO:0005975">
    <property type="term" value="P:carbohydrate metabolic process"/>
    <property type="evidence" value="ECO:0007669"/>
    <property type="project" value="InterPro"/>
</dbReference>
<dbReference type="EMBL" id="JAADJG010000383">
    <property type="protein sequence ID" value="KAF4447683.1"/>
    <property type="molecule type" value="Genomic_DNA"/>
</dbReference>
<dbReference type="SUPFAM" id="SSF75005">
    <property type="entry name" value="Arabinanase/levansucrase/invertase"/>
    <property type="match status" value="1"/>
</dbReference>
<proteinExistence type="inferred from homology"/>
<reference evidence="6" key="1">
    <citation type="submission" date="2020-01" db="EMBL/GenBank/DDBJ databases">
        <title>Identification and distribution of gene clusters putatively required for synthesis of sphingolipid metabolism inhibitors in phylogenetically diverse species of the filamentous fungus Fusarium.</title>
        <authorList>
            <person name="Kim H.-S."/>
            <person name="Busman M."/>
            <person name="Brown D.W."/>
            <person name="Divon H."/>
            <person name="Uhlig S."/>
            <person name="Proctor R.H."/>
        </authorList>
    </citation>
    <scope>NUCLEOTIDE SEQUENCE</scope>
    <source>
        <strain evidence="6">NRRL 53441</strain>
    </source>
</reference>
<dbReference type="SUPFAM" id="SSF49899">
    <property type="entry name" value="Concanavalin A-like lectins/glucanases"/>
    <property type="match status" value="1"/>
</dbReference>
<evidence type="ECO:0000313" key="6">
    <source>
        <dbReference type="EMBL" id="KAF4447683.1"/>
    </source>
</evidence>
<dbReference type="PANTHER" id="PTHR42812">
    <property type="entry name" value="BETA-XYLOSIDASE"/>
    <property type="match status" value="1"/>
</dbReference>
<keyword evidence="3" id="KW-0326">Glycosidase</keyword>
<dbReference type="InterPro" id="IPR041542">
    <property type="entry name" value="GH43_C2"/>
</dbReference>
<evidence type="ECO:0000259" key="5">
    <source>
        <dbReference type="Pfam" id="PF17851"/>
    </source>
</evidence>
<comment type="similarity">
    <text evidence="1">Belongs to the glycosyl hydrolase 43 family.</text>
</comment>
<evidence type="ECO:0000256" key="2">
    <source>
        <dbReference type="ARBA" id="ARBA00022801"/>
    </source>
</evidence>
<feature type="domain" description="Beta-xylosidase C-terminal Concanavalin A-like" evidence="5">
    <location>
        <begin position="321"/>
        <end position="507"/>
    </location>
</feature>
<keyword evidence="2 6" id="KW-0378">Hydrolase</keyword>
<sequence>MWLSLTSVILGFGLMAQAQSFTNPVVYADYPDNDVFLGPDGKTFYFSSSNFHYSPGAPILKSTDLVNWEPVGHSVPTLDFGPGYSMNNGQTNYNGGTWASTMRYRKSNNKWYWIGCVNFWTTYVYTASDVAGPWQKSSSFQPCFYDCGMLIDDDDTMYVAYGSNKVSVAQLSSDGLSIVKNQQVLTFPSECTGIEGNRMYKINGLYYILNDCPSDGITEIWKSSSPWGPYTNKILNSNKTPGPISGTGSPIQGSLVKIPNGNWYFMSFSWAYPLGRVPVLAPITWGSDGFPTLQTVDGKWAESYPYPLPKNDNTQGWIGGDTFWGNKLDPKWEWNHNPDTSKFSLDNPGLTLRTATVTDDLYKAKNTLTHRLHGKFPVGTVQIDFTNMADGDKVGLAAFKDQSAWIGVVRNGGTYTVTAVHGLSQDSNNNWATTSTGTVVATAPISQRRVWLQVRMDARADGNKQATFYYSTDGNSFSQLGGAYTLTSGWNYFMGYRYGIFNFATKALGGSVKVLGFIGQATNCGQNIAGWALDNNLDLLNTLDIPTNPHGNTTDVTFTNMLLAEATVGDHLANSSDQFILSLTLPDIGSALMQPVARRLAGGQLFATARLTRNNWALPKRLATDLVAALIHDIEEAFARKKVATPTLVTMDIQGALDAVMRNRLALGLREQG</sequence>
<dbReference type="InterPro" id="IPR023296">
    <property type="entry name" value="Glyco_hydro_beta-prop_sf"/>
</dbReference>
<dbReference type="PANTHER" id="PTHR42812:SF15">
    <property type="entry name" value="HYDROLASE, PUTATIVE (AFU_ORTHOLOGUE AFUA_2G00930)-RELATED"/>
    <property type="match status" value="1"/>
</dbReference>
<dbReference type="OrthoDB" id="2139957at2759"/>
<name>A0A8H4KDP5_9HYPO</name>
<dbReference type="InterPro" id="IPR013320">
    <property type="entry name" value="ConA-like_dom_sf"/>
</dbReference>
<gene>
    <name evidence="6" type="ORF">F53441_8829</name>
</gene>
<evidence type="ECO:0000256" key="3">
    <source>
        <dbReference type="ARBA" id="ARBA00023295"/>
    </source>
</evidence>
<evidence type="ECO:0000313" key="7">
    <source>
        <dbReference type="Proteomes" id="UP000605986"/>
    </source>
</evidence>
<feature type="chain" id="PRO_5034571796" evidence="4">
    <location>
        <begin position="19"/>
        <end position="673"/>
    </location>
</feature>
<evidence type="ECO:0000256" key="1">
    <source>
        <dbReference type="ARBA" id="ARBA00009865"/>
    </source>
</evidence>
<dbReference type="InterPro" id="IPR006710">
    <property type="entry name" value="Glyco_hydro_43"/>
</dbReference>
<dbReference type="Gene3D" id="2.115.10.20">
    <property type="entry name" value="Glycosyl hydrolase domain, family 43"/>
    <property type="match status" value="1"/>
</dbReference>
<dbReference type="InterPro" id="IPR051795">
    <property type="entry name" value="Glycosyl_Hydrlase_43"/>
</dbReference>
<comment type="caution">
    <text evidence="6">The sequence shown here is derived from an EMBL/GenBank/DDBJ whole genome shotgun (WGS) entry which is preliminary data.</text>
</comment>
<accession>A0A8H4KDP5</accession>
<dbReference type="Pfam" id="PF04616">
    <property type="entry name" value="Glyco_hydro_43"/>
    <property type="match status" value="1"/>
</dbReference>
<protein>
    <submittedName>
        <fullName evidence="6">Glycosyl hydrolase family 43 protein</fullName>
    </submittedName>
</protein>
<dbReference type="Pfam" id="PF17851">
    <property type="entry name" value="GH43_C2"/>
    <property type="match status" value="1"/>
</dbReference>
<dbReference type="Gene3D" id="2.60.120.200">
    <property type="match status" value="1"/>
</dbReference>
<feature type="signal peptide" evidence="4">
    <location>
        <begin position="1"/>
        <end position="18"/>
    </location>
</feature>
<dbReference type="GO" id="GO:0004553">
    <property type="term" value="F:hydrolase activity, hydrolyzing O-glycosyl compounds"/>
    <property type="evidence" value="ECO:0007669"/>
    <property type="project" value="InterPro"/>
</dbReference>
<dbReference type="AlphaFoldDB" id="A0A8H4KDP5"/>
<keyword evidence="4" id="KW-0732">Signal</keyword>
<dbReference type="Proteomes" id="UP000605986">
    <property type="component" value="Unassembled WGS sequence"/>
</dbReference>
<keyword evidence="7" id="KW-1185">Reference proteome</keyword>